<evidence type="ECO:0000259" key="2">
    <source>
        <dbReference type="PROSITE" id="PS50914"/>
    </source>
</evidence>
<dbReference type="OrthoDB" id="5647907at2"/>
<organism evidence="3 4">
    <name type="scientific">Legionella busanensis</name>
    <dbReference type="NCBI Taxonomy" id="190655"/>
    <lineage>
        <taxon>Bacteria</taxon>
        <taxon>Pseudomonadati</taxon>
        <taxon>Pseudomonadota</taxon>
        <taxon>Gammaproteobacteria</taxon>
        <taxon>Legionellales</taxon>
        <taxon>Legionellaceae</taxon>
        <taxon>Legionella</taxon>
    </lineage>
</organism>
<proteinExistence type="predicted"/>
<dbReference type="Proteomes" id="UP000254794">
    <property type="component" value="Unassembled WGS sequence"/>
</dbReference>
<dbReference type="SMART" id="SM00749">
    <property type="entry name" value="BON"/>
    <property type="match status" value="1"/>
</dbReference>
<dbReference type="AlphaFoldDB" id="A0A378JPY1"/>
<dbReference type="Pfam" id="PF04972">
    <property type="entry name" value="BON"/>
    <property type="match status" value="1"/>
</dbReference>
<dbReference type="PANTHER" id="PTHR34606">
    <property type="entry name" value="BON DOMAIN-CONTAINING PROTEIN"/>
    <property type="match status" value="1"/>
</dbReference>
<gene>
    <name evidence="3" type="primary">osmY_4</name>
    <name evidence="3" type="ORF">NCTC13316_02861</name>
</gene>
<feature type="domain" description="BON" evidence="2">
    <location>
        <begin position="34"/>
        <end position="102"/>
    </location>
</feature>
<keyword evidence="1" id="KW-0732">Signal</keyword>
<feature type="chain" id="PRO_5017037055" evidence="1">
    <location>
        <begin position="25"/>
        <end position="102"/>
    </location>
</feature>
<feature type="signal peptide" evidence="1">
    <location>
        <begin position="1"/>
        <end position="24"/>
    </location>
</feature>
<dbReference type="RefSeq" id="WP_115332265.1">
    <property type="nucleotide sequence ID" value="NZ_CAAAHP010000003.1"/>
</dbReference>
<accession>A0A378JPY1</accession>
<evidence type="ECO:0000313" key="3">
    <source>
        <dbReference type="EMBL" id="STX52738.1"/>
    </source>
</evidence>
<dbReference type="PROSITE" id="PS50914">
    <property type="entry name" value="BON"/>
    <property type="match status" value="1"/>
</dbReference>
<dbReference type="Gene3D" id="3.30.1340.30">
    <property type="match status" value="1"/>
</dbReference>
<sequence length="102" mass="10902">MKKKIASILVGCSLVILSGCQVMSGERSVNQYGSDATITTSVKAALLNNTGLPASRIHVETDKGTVLLSGFVKTYQQKIKAGQLASQIQGVRVVENNLIVRR</sequence>
<dbReference type="PANTHER" id="PTHR34606:SF16">
    <property type="entry name" value="BON DOMAIN-CONTAINING PROTEIN"/>
    <property type="match status" value="1"/>
</dbReference>
<evidence type="ECO:0000313" key="4">
    <source>
        <dbReference type="Proteomes" id="UP000254794"/>
    </source>
</evidence>
<name>A0A378JPY1_9GAMM</name>
<keyword evidence="4" id="KW-1185">Reference proteome</keyword>
<protein>
    <submittedName>
        <fullName evidence="3">Phospholipid binding protein</fullName>
    </submittedName>
</protein>
<dbReference type="InterPro" id="IPR014004">
    <property type="entry name" value="Transpt-assoc_nodulatn_dom_bac"/>
</dbReference>
<reference evidence="3 4" key="1">
    <citation type="submission" date="2018-06" db="EMBL/GenBank/DDBJ databases">
        <authorList>
            <consortium name="Pathogen Informatics"/>
            <person name="Doyle S."/>
        </authorList>
    </citation>
    <scope>NUCLEOTIDE SEQUENCE [LARGE SCALE GENOMIC DNA]</scope>
    <source>
        <strain evidence="3 4">NCTC13316</strain>
    </source>
</reference>
<dbReference type="EMBL" id="UGOD01000001">
    <property type="protein sequence ID" value="STX52738.1"/>
    <property type="molecule type" value="Genomic_DNA"/>
</dbReference>
<dbReference type="PROSITE" id="PS51257">
    <property type="entry name" value="PROKAR_LIPOPROTEIN"/>
    <property type="match status" value="1"/>
</dbReference>
<dbReference type="InterPro" id="IPR007055">
    <property type="entry name" value="BON_dom"/>
</dbReference>
<evidence type="ECO:0000256" key="1">
    <source>
        <dbReference type="SAM" id="SignalP"/>
    </source>
</evidence>
<dbReference type="InterPro" id="IPR051686">
    <property type="entry name" value="Lipoprotein_DolP"/>
</dbReference>